<keyword evidence="3 8" id="KW-0238">DNA-binding</keyword>
<accession>A0A251U3B8</accession>
<keyword evidence="9" id="KW-1185">Reference proteome</keyword>
<dbReference type="GO" id="GO:1900457">
    <property type="term" value="P:regulation of brassinosteroid mediated signaling pathway"/>
    <property type="evidence" value="ECO:0000318"/>
    <property type="project" value="GO_Central"/>
</dbReference>
<dbReference type="GO" id="GO:0000976">
    <property type="term" value="F:transcription cis-regulatory region binding"/>
    <property type="evidence" value="ECO:0000318"/>
    <property type="project" value="GO_Central"/>
</dbReference>
<name>A0A251U3B8_HELAN</name>
<feature type="domain" description="WRKY" evidence="6">
    <location>
        <begin position="116"/>
        <end position="180"/>
    </location>
</feature>
<dbReference type="Pfam" id="PF03106">
    <property type="entry name" value="WRKY"/>
    <property type="match status" value="1"/>
</dbReference>
<comment type="subcellular location">
    <subcellularLocation>
        <location evidence="1">Nucleus</location>
    </subcellularLocation>
</comment>
<dbReference type="InterPro" id="IPR003657">
    <property type="entry name" value="WRKY_dom"/>
</dbReference>
<dbReference type="EMBL" id="MNCJ02000322">
    <property type="protein sequence ID" value="KAF5800245.1"/>
    <property type="molecule type" value="Genomic_DNA"/>
</dbReference>
<evidence type="ECO:0000256" key="2">
    <source>
        <dbReference type="ARBA" id="ARBA00023015"/>
    </source>
</evidence>
<dbReference type="SMR" id="A0A251U3B8"/>
<sequence length="307" mass="34707">MLLEMEENKDRLIETLIRGRDSAQRLQSFLQLRMNVDGSVPVKDLLAEILESFSGGLSMLNYTDSGEISRVPASPTVFQVPDVCTGKKPAPVVKERRGCYKRRRTVDSRVKISTTMEDGYAWRKYGQKEILNSKFPRCYFRCTHKHFHGCKALKQVQKLEEGESNMFHITYFGKHTCPSPDSLSHQHYEVVLNLEDSKNNNLLPNSPSTITNIHTCVKQEVESKAQSTDVSDNISSGNDDQSSSAIRWNEVLRADLGSCHEGASFMRFDLEDSSASTSSHGYLNMDFHFLNNGDFLSDIIQFDGVFS</sequence>
<dbReference type="OMA" id="HEMMIIS"/>
<dbReference type="SMART" id="SM00774">
    <property type="entry name" value="WRKY"/>
    <property type="match status" value="1"/>
</dbReference>
<dbReference type="PROSITE" id="PS50811">
    <property type="entry name" value="WRKY"/>
    <property type="match status" value="1"/>
</dbReference>
<evidence type="ECO:0000256" key="5">
    <source>
        <dbReference type="ARBA" id="ARBA00023242"/>
    </source>
</evidence>
<keyword evidence="4" id="KW-0804">Transcription</keyword>
<gene>
    <name evidence="8" type="primary">WRKY54</name>
    <name evidence="8" type="ORF">HannXRQ_Chr08g0216831</name>
    <name evidence="7" type="ORF">HanXRQr2_Chr07g0313901</name>
</gene>
<dbReference type="SUPFAM" id="SSF118290">
    <property type="entry name" value="WRKY DNA-binding domain"/>
    <property type="match status" value="1"/>
</dbReference>
<dbReference type="InParanoid" id="A0A251U3B8"/>
<dbReference type="Gene3D" id="2.20.25.80">
    <property type="entry name" value="WRKY domain"/>
    <property type="match status" value="1"/>
</dbReference>
<evidence type="ECO:0000259" key="6">
    <source>
        <dbReference type="PROSITE" id="PS50811"/>
    </source>
</evidence>
<evidence type="ECO:0000313" key="7">
    <source>
        <dbReference type="EMBL" id="KAF5800245.1"/>
    </source>
</evidence>
<protein>
    <submittedName>
        <fullName evidence="8">Putative WRKY DNA-binding protein 54</fullName>
    </submittedName>
    <submittedName>
        <fullName evidence="7">Transcription factor WRKY family</fullName>
    </submittedName>
</protein>
<dbReference type="GO" id="GO:0003700">
    <property type="term" value="F:DNA-binding transcription factor activity"/>
    <property type="evidence" value="ECO:0000318"/>
    <property type="project" value="GO_Central"/>
</dbReference>
<dbReference type="GO" id="GO:0042742">
    <property type="term" value="P:defense response to bacterium"/>
    <property type="evidence" value="ECO:0000318"/>
    <property type="project" value="GO_Central"/>
</dbReference>
<evidence type="ECO:0000313" key="8">
    <source>
        <dbReference type="EMBL" id="OTG17858.1"/>
    </source>
</evidence>
<dbReference type="Gramene" id="mRNA:HanXRQr2_Chr07g0313901">
    <property type="protein sequence ID" value="mRNA:HanXRQr2_Chr07g0313901"/>
    <property type="gene ID" value="HanXRQr2_Chr07g0313901"/>
</dbReference>
<dbReference type="OrthoDB" id="2021064at2759"/>
<reference evidence="8" key="2">
    <citation type="submission" date="2017-02" db="EMBL/GenBank/DDBJ databases">
        <title>Sunflower complete genome.</title>
        <authorList>
            <person name="Langlade N."/>
            <person name="Munos S."/>
        </authorList>
    </citation>
    <scope>NUCLEOTIDE SEQUENCE [LARGE SCALE GENOMIC DNA]</scope>
    <source>
        <tissue evidence="8">Leaves</tissue>
    </source>
</reference>
<reference evidence="7 9" key="1">
    <citation type="journal article" date="2017" name="Nature">
        <title>The sunflower genome provides insights into oil metabolism, flowering and Asterid evolution.</title>
        <authorList>
            <person name="Badouin H."/>
            <person name="Gouzy J."/>
            <person name="Grassa C.J."/>
            <person name="Murat F."/>
            <person name="Staton S.E."/>
            <person name="Cottret L."/>
            <person name="Lelandais-Briere C."/>
            <person name="Owens G.L."/>
            <person name="Carrere S."/>
            <person name="Mayjonade B."/>
            <person name="Legrand L."/>
            <person name="Gill N."/>
            <person name="Kane N.C."/>
            <person name="Bowers J.E."/>
            <person name="Hubner S."/>
            <person name="Bellec A."/>
            <person name="Berard A."/>
            <person name="Berges H."/>
            <person name="Blanchet N."/>
            <person name="Boniface M.C."/>
            <person name="Brunel D."/>
            <person name="Catrice O."/>
            <person name="Chaidir N."/>
            <person name="Claudel C."/>
            <person name="Donnadieu C."/>
            <person name="Faraut T."/>
            <person name="Fievet G."/>
            <person name="Helmstetter N."/>
            <person name="King M."/>
            <person name="Knapp S.J."/>
            <person name="Lai Z."/>
            <person name="Le Paslier M.C."/>
            <person name="Lippi Y."/>
            <person name="Lorenzon L."/>
            <person name="Mandel J.R."/>
            <person name="Marage G."/>
            <person name="Marchand G."/>
            <person name="Marquand E."/>
            <person name="Bret-Mestries E."/>
            <person name="Morien E."/>
            <person name="Nambeesan S."/>
            <person name="Nguyen T."/>
            <person name="Pegot-Espagnet P."/>
            <person name="Pouilly N."/>
            <person name="Raftis F."/>
            <person name="Sallet E."/>
            <person name="Schiex T."/>
            <person name="Thomas J."/>
            <person name="Vandecasteele C."/>
            <person name="Vares D."/>
            <person name="Vear F."/>
            <person name="Vautrin S."/>
            <person name="Crespi M."/>
            <person name="Mangin B."/>
            <person name="Burke J.M."/>
            <person name="Salse J."/>
            <person name="Munos S."/>
            <person name="Vincourt P."/>
            <person name="Rieseberg L.H."/>
            <person name="Langlade N.B."/>
        </authorList>
    </citation>
    <scope>NUCLEOTIDE SEQUENCE [LARGE SCALE GENOMIC DNA]</scope>
    <source>
        <strain evidence="9">cv. SF193</strain>
        <tissue evidence="7">Leaves</tissue>
    </source>
</reference>
<evidence type="ECO:0000256" key="4">
    <source>
        <dbReference type="ARBA" id="ARBA00023163"/>
    </source>
</evidence>
<evidence type="ECO:0000256" key="1">
    <source>
        <dbReference type="ARBA" id="ARBA00004123"/>
    </source>
</evidence>
<dbReference type="GO" id="GO:0005634">
    <property type="term" value="C:nucleus"/>
    <property type="evidence" value="ECO:0000318"/>
    <property type="project" value="GO_Central"/>
</dbReference>
<dbReference type="PANTHER" id="PTHR31282">
    <property type="entry name" value="WRKY TRANSCRIPTION FACTOR 21-RELATED"/>
    <property type="match status" value="1"/>
</dbReference>
<dbReference type="STRING" id="4232.A0A251U3B8"/>
<dbReference type="Proteomes" id="UP000215914">
    <property type="component" value="Chromosome 8"/>
</dbReference>
<evidence type="ECO:0000256" key="3">
    <source>
        <dbReference type="ARBA" id="ARBA00023125"/>
    </source>
</evidence>
<reference evidence="7" key="3">
    <citation type="submission" date="2020-06" db="EMBL/GenBank/DDBJ databases">
        <title>Helianthus annuus Genome sequencing and assembly Release 2.</title>
        <authorList>
            <person name="Gouzy J."/>
            <person name="Langlade N."/>
            <person name="Munos S."/>
        </authorList>
    </citation>
    <scope>NUCLEOTIDE SEQUENCE</scope>
    <source>
        <tissue evidence="7">Leaves</tissue>
    </source>
</reference>
<keyword evidence="2" id="KW-0805">Transcription regulation</keyword>
<dbReference type="GO" id="GO:0006355">
    <property type="term" value="P:regulation of DNA-templated transcription"/>
    <property type="evidence" value="ECO:0000318"/>
    <property type="project" value="GO_Central"/>
</dbReference>
<organism evidence="8 9">
    <name type="scientific">Helianthus annuus</name>
    <name type="common">Common sunflower</name>
    <dbReference type="NCBI Taxonomy" id="4232"/>
    <lineage>
        <taxon>Eukaryota</taxon>
        <taxon>Viridiplantae</taxon>
        <taxon>Streptophyta</taxon>
        <taxon>Embryophyta</taxon>
        <taxon>Tracheophyta</taxon>
        <taxon>Spermatophyta</taxon>
        <taxon>Magnoliopsida</taxon>
        <taxon>eudicotyledons</taxon>
        <taxon>Gunneridae</taxon>
        <taxon>Pentapetalae</taxon>
        <taxon>asterids</taxon>
        <taxon>campanulids</taxon>
        <taxon>Asterales</taxon>
        <taxon>Asteraceae</taxon>
        <taxon>Asteroideae</taxon>
        <taxon>Heliantheae alliance</taxon>
        <taxon>Heliantheae</taxon>
        <taxon>Helianthus</taxon>
    </lineage>
</organism>
<dbReference type="InterPro" id="IPR036576">
    <property type="entry name" value="WRKY_dom_sf"/>
</dbReference>
<dbReference type="EMBL" id="CM007897">
    <property type="protein sequence ID" value="OTG17858.1"/>
    <property type="molecule type" value="Genomic_DNA"/>
</dbReference>
<dbReference type="GO" id="GO:0009862">
    <property type="term" value="P:systemic acquired resistance, salicylic acid mediated signaling pathway"/>
    <property type="evidence" value="ECO:0000318"/>
    <property type="project" value="GO_Central"/>
</dbReference>
<evidence type="ECO:0000313" key="9">
    <source>
        <dbReference type="Proteomes" id="UP000215914"/>
    </source>
</evidence>
<proteinExistence type="predicted"/>
<keyword evidence="5" id="KW-0539">Nucleus</keyword>
<dbReference type="AlphaFoldDB" id="A0A251U3B8"/>
<dbReference type="InterPro" id="IPR044810">
    <property type="entry name" value="WRKY_plant"/>
</dbReference>